<reference evidence="2" key="1">
    <citation type="journal article" date="2008" name="ISME J.">
        <title>Hindsight in the relative abundance, metabolic potential and genome dynamics of uncultivated marine archaea from comparative metagenomic analyses of bathypelagic plankton of different oceanic regions.</title>
        <authorList>
            <person name="Martin-Cuadrado A.B."/>
            <person name="Rodriguez-Valera F."/>
            <person name="Moreira D."/>
            <person name="Alba J.C."/>
            <person name="Ivars-Martinez E."/>
            <person name="Henn M.R."/>
            <person name="Talla E."/>
            <person name="Lopez-Garcia P."/>
        </authorList>
    </citation>
    <scope>NUCLEOTIDE SEQUENCE</scope>
</reference>
<dbReference type="Pfam" id="PF07995">
    <property type="entry name" value="GSDH"/>
    <property type="match status" value="1"/>
</dbReference>
<dbReference type="InterPro" id="IPR001646">
    <property type="entry name" value="5peptide_repeat"/>
</dbReference>
<dbReference type="SUPFAM" id="SSF141571">
    <property type="entry name" value="Pentapeptide repeat-like"/>
    <property type="match status" value="2"/>
</dbReference>
<dbReference type="Pfam" id="PF00805">
    <property type="entry name" value="Pentapeptide"/>
    <property type="match status" value="3"/>
</dbReference>
<dbReference type="Gene3D" id="2.160.20.80">
    <property type="entry name" value="E3 ubiquitin-protein ligase SopA"/>
    <property type="match status" value="2"/>
</dbReference>
<dbReference type="InterPro" id="IPR012938">
    <property type="entry name" value="Glc/Sorbosone_DH"/>
</dbReference>
<name>B3V5C0_9ARCH</name>
<organism evidence="2">
    <name type="scientific">uncultured marine crenarchaeote SAT1000-23-F7</name>
    <dbReference type="NCBI Taxonomy" id="526690"/>
    <lineage>
        <taxon>Archaea</taxon>
        <taxon>Nitrososphaerota</taxon>
        <taxon>Nitrososphaeria</taxon>
        <taxon>Nitrosopumilales</taxon>
        <taxon>environmental samples</taxon>
    </lineage>
</organism>
<feature type="domain" description="Glucose/Sorbosone dehydrogenase" evidence="1">
    <location>
        <begin position="47"/>
        <end position="358"/>
    </location>
</feature>
<protein>
    <submittedName>
        <fullName evidence="2">Pentapeptide repeat protein</fullName>
    </submittedName>
</protein>
<dbReference type="Gene3D" id="2.120.10.30">
    <property type="entry name" value="TolB, C-terminal domain"/>
    <property type="match status" value="1"/>
</dbReference>
<dbReference type="PANTHER" id="PTHR14136">
    <property type="entry name" value="BTB_POZ DOMAIN-CONTAINING PROTEIN KCTD9"/>
    <property type="match status" value="1"/>
</dbReference>
<dbReference type="InterPro" id="IPR051082">
    <property type="entry name" value="Pentapeptide-BTB/POZ_domain"/>
</dbReference>
<proteinExistence type="predicted"/>
<dbReference type="InterPro" id="IPR011041">
    <property type="entry name" value="Quinoprot_gluc/sorb_DH_b-prop"/>
</dbReference>
<dbReference type="PANTHER" id="PTHR14136:SF17">
    <property type="entry name" value="BTB_POZ DOMAIN-CONTAINING PROTEIN KCTD9"/>
    <property type="match status" value="1"/>
</dbReference>
<dbReference type="AlphaFoldDB" id="B3V5C0"/>
<dbReference type="EMBL" id="EU686615">
    <property type="protein sequence ID" value="ACF09494.1"/>
    <property type="molecule type" value="Genomic_DNA"/>
</dbReference>
<dbReference type="SUPFAM" id="SSF50952">
    <property type="entry name" value="Soluble quinoprotein glucose dehydrogenase"/>
    <property type="match status" value="1"/>
</dbReference>
<evidence type="ECO:0000313" key="2">
    <source>
        <dbReference type="EMBL" id="ACF09494.1"/>
    </source>
</evidence>
<reference evidence="2" key="2">
    <citation type="submission" date="2008-05" db="EMBL/GenBank/DDBJ databases">
        <authorList>
            <person name="Martin-Cuadrado A.-B."/>
            <person name="Rodriguez-Valera F."/>
            <person name="Moreira D."/>
            <person name="Alba J.-C."/>
            <person name="Ivars-Martinez E."/>
            <person name="Henn M.R."/>
            <person name="Talla E."/>
            <person name="Lopez-Garcia P."/>
        </authorList>
    </citation>
    <scope>NUCLEOTIDE SEQUENCE</scope>
</reference>
<evidence type="ECO:0000259" key="1">
    <source>
        <dbReference type="Pfam" id="PF07995"/>
    </source>
</evidence>
<accession>B3V5C0</accession>
<sequence>MLLNVLKRLIIFLIITLTATIFSLSEVYGEPIIFDDDYLVEIFVGGLHYPTTMDFVGDDILVLEKNTGKVIRIMNNGIMYNEPVLDVPVRSNFYSGLLGIATLSDRVFLYYTESESGSDAYDPGPDAKNRVYQYDWDGEKLTNPILIKELIAQQRDDHHGGVMTKGQNDEIYFAIGDQNQSGVFENVVENICYIIHFVNDECSSEPIYETASIFKIYVNDNNRVELFAMGIRNSFGLGVDPVTGYLWDTENGKDHFDEINLVKPRFNSGWNSVMGPVDRDNPDLPGLQTIPPPFYNFVYSDPEFSWYEPVGPTAIAFPDLTSFGKYSDKLFVGDYHHGRIYEFQLNSDRTGFVFSDQRLSDLVLDKLNDKVEKILFAEGFRTVTDIEFRHDAMYVVSIAGGSAGGSIYKIYPKDPITPLKQYQAGSTHKKIVCKPGLIPIMKNSGYINCANLETALTLTQEIAWDINRSDMPIINLPGHDLSGLNFEHINLSYSNFRESNFTSTNIANANFTSVNLSGADLSMKDLTENILTGADLRNANLSGADLSNNQLVNTILTGADLTDAILSGADLSTANIFGIIDGINILQKTKLKGANFTNANLTNINLIGVDISETILKGADLTGVKLEKAKVNNSNLEDLDLSFKNLSKIRLVDSNLSRTILSGADLSNAELMGANLSDADLTGAKLIGAKLIGAKLIGANLTNANLTGANFHMADLTGANLEGVIINETNLSCIGHDICTS</sequence>
<dbReference type="InterPro" id="IPR011042">
    <property type="entry name" value="6-blade_b-propeller_TolB-like"/>
</dbReference>